<dbReference type="EMBL" id="JACIJP010000001">
    <property type="protein sequence ID" value="MBB6122856.1"/>
    <property type="molecule type" value="Genomic_DNA"/>
</dbReference>
<feature type="region of interest" description="Disordered" evidence="1">
    <location>
        <begin position="32"/>
        <end position="52"/>
    </location>
</feature>
<keyword evidence="3" id="KW-1185">Reference proteome</keyword>
<name>A0A841J003_9SPHN</name>
<gene>
    <name evidence="2" type="ORF">FHS92_000563</name>
</gene>
<evidence type="ECO:0000256" key="1">
    <source>
        <dbReference type="SAM" id="MobiDB-lite"/>
    </source>
</evidence>
<organism evidence="2 3">
    <name type="scientific">Sphingobium subterraneum</name>
    <dbReference type="NCBI Taxonomy" id="627688"/>
    <lineage>
        <taxon>Bacteria</taxon>
        <taxon>Pseudomonadati</taxon>
        <taxon>Pseudomonadota</taxon>
        <taxon>Alphaproteobacteria</taxon>
        <taxon>Sphingomonadales</taxon>
        <taxon>Sphingomonadaceae</taxon>
        <taxon>Sphingobium</taxon>
    </lineage>
</organism>
<dbReference type="AlphaFoldDB" id="A0A841J003"/>
<evidence type="ECO:0000313" key="3">
    <source>
        <dbReference type="Proteomes" id="UP000552700"/>
    </source>
</evidence>
<comment type="caution">
    <text evidence="2">The sequence shown here is derived from an EMBL/GenBank/DDBJ whole genome shotgun (WGS) entry which is preliminary data.</text>
</comment>
<evidence type="ECO:0000313" key="2">
    <source>
        <dbReference type="EMBL" id="MBB6122856.1"/>
    </source>
</evidence>
<accession>A0A841J003</accession>
<proteinExistence type="predicted"/>
<reference evidence="2 3" key="1">
    <citation type="submission" date="2020-08" db="EMBL/GenBank/DDBJ databases">
        <title>Genomic Encyclopedia of Type Strains, Phase IV (KMG-IV): sequencing the most valuable type-strain genomes for metagenomic binning, comparative biology and taxonomic classification.</title>
        <authorList>
            <person name="Goeker M."/>
        </authorList>
    </citation>
    <scope>NUCLEOTIDE SEQUENCE [LARGE SCALE GENOMIC DNA]</scope>
    <source>
        <strain evidence="2 3">DSM 102255</strain>
    </source>
</reference>
<dbReference type="Proteomes" id="UP000552700">
    <property type="component" value="Unassembled WGS sequence"/>
</dbReference>
<protein>
    <submittedName>
        <fullName evidence="2">Uncharacterized protein</fullName>
    </submittedName>
</protein>
<sequence>MNSVTFTSICKRLAQTLAKLRSARHSQHGCLGAHGTGAAPQAPRDVAPTPVSTATILPDASPLPDAPARMRAVLATFEGQAAFRFLGNASSRMHAGELFRLRKGYRILGNERLRS</sequence>